<comment type="caution">
    <text evidence="2">The sequence shown here is derived from an EMBL/GenBank/DDBJ whole genome shotgun (WGS) entry which is preliminary data.</text>
</comment>
<reference evidence="2 3" key="1">
    <citation type="journal article" date="2021" name="Elife">
        <title>Chloroplast acquisition without the gene transfer in kleptoplastic sea slugs, Plakobranchus ocellatus.</title>
        <authorList>
            <person name="Maeda T."/>
            <person name="Takahashi S."/>
            <person name="Yoshida T."/>
            <person name="Shimamura S."/>
            <person name="Takaki Y."/>
            <person name="Nagai Y."/>
            <person name="Toyoda A."/>
            <person name="Suzuki Y."/>
            <person name="Arimoto A."/>
            <person name="Ishii H."/>
            <person name="Satoh N."/>
            <person name="Nishiyama T."/>
            <person name="Hasebe M."/>
            <person name="Maruyama T."/>
            <person name="Minagawa J."/>
            <person name="Obokata J."/>
            <person name="Shigenobu S."/>
        </authorList>
    </citation>
    <scope>NUCLEOTIDE SEQUENCE [LARGE SCALE GENOMIC DNA]</scope>
</reference>
<dbReference type="Gene3D" id="3.90.1380.10">
    <property type="entry name" value="Threonine synthase, N-terminal domain"/>
    <property type="match status" value="1"/>
</dbReference>
<dbReference type="InterPro" id="IPR027417">
    <property type="entry name" value="P-loop_NTPase"/>
</dbReference>
<dbReference type="Pfam" id="PF14821">
    <property type="entry name" value="Thr_synth_N"/>
    <property type="match status" value="1"/>
</dbReference>
<organism evidence="2 3">
    <name type="scientific">Elysia marginata</name>
    <dbReference type="NCBI Taxonomy" id="1093978"/>
    <lineage>
        <taxon>Eukaryota</taxon>
        <taxon>Metazoa</taxon>
        <taxon>Spiralia</taxon>
        <taxon>Lophotrochozoa</taxon>
        <taxon>Mollusca</taxon>
        <taxon>Gastropoda</taxon>
        <taxon>Heterobranchia</taxon>
        <taxon>Euthyneura</taxon>
        <taxon>Panpulmonata</taxon>
        <taxon>Sacoglossa</taxon>
        <taxon>Placobranchoidea</taxon>
        <taxon>Plakobranchidae</taxon>
        <taxon>Elysia</taxon>
    </lineage>
</organism>
<dbReference type="InterPro" id="IPR036052">
    <property type="entry name" value="TrpB-like_PALP_sf"/>
</dbReference>
<dbReference type="HAMAP" id="MF_00109">
    <property type="entry name" value="Shikimate_kinase"/>
    <property type="match status" value="1"/>
</dbReference>
<dbReference type="PRINTS" id="PR01100">
    <property type="entry name" value="SHIKIMTKNASE"/>
</dbReference>
<protein>
    <submittedName>
        <fullName evidence="2">Threonine synthase-like 1</fullName>
    </submittedName>
</protein>
<dbReference type="AlphaFoldDB" id="A0AAV4HIL8"/>
<evidence type="ECO:0000313" key="2">
    <source>
        <dbReference type="EMBL" id="GFR97691.1"/>
    </source>
</evidence>
<dbReference type="Pfam" id="PF01202">
    <property type="entry name" value="SKI"/>
    <property type="match status" value="1"/>
</dbReference>
<dbReference type="Gene3D" id="3.40.50.1100">
    <property type="match status" value="5"/>
</dbReference>
<dbReference type="InterPro" id="IPR000623">
    <property type="entry name" value="Shikimate_kinase/TSH1"/>
</dbReference>
<sequence length="646" mass="71555">MARCLLPPALTRCRPTLGQQSSLWLSRVKQAASMMYFAQRHAKLTPFLTGLEHTRKSPFRWYHCSSAVTGKSPKTWSSWDALEGIGNIVLMGLPGSGKTTTGRILSERMGKPALDVDDDLLTPYWGMSVADKLAQVGDHVFLEEEGRALLTLDKQATIVSLSGSNPLHHDSMAKVAGTGVVIYLDAATETILGRQESMKVDRIIGMSDGATLEEVIETRRNFYEMWHDVRVFVHAQDSPSIVADRVQAALSRFLEDVGHVSTRDVTGKETRSTFLEAVLQGLAPDGGLFVKPSQRPKFSMDDLQALLNMTIKERALRILEAWIHPLDISPQELRHFLDMSYTRGLFDHPRMCPLVSLTKNVYTQELFHGPTASFKDWALQLMPRFFTRAAKELQPGQRFLVIAATSGDTGSATLDGFSRHVGVDGDFDYCQHTVKKIFLDKNFHQALGDCQLSVANSINWGRLLPQILYHVTAYLDLVKDGQVTLGEPVDYCIPTGNFGNILSAYYAKILQQLQTVFRAGFATEEDTLSTMKDIFNETGYLLDPHTAVGYHVATNMGTPEVPTVLAGTAHYAKFVDNILPVLDNTKQDYHNLTVGELLNAASGLTDQPKMHSLLSSVASKPVKQTETVSADYAQICNSILQFARSI</sequence>
<evidence type="ECO:0000259" key="1">
    <source>
        <dbReference type="Pfam" id="PF14821"/>
    </source>
</evidence>
<accession>A0AAV4HIL8</accession>
<evidence type="ECO:0000313" key="3">
    <source>
        <dbReference type="Proteomes" id="UP000762676"/>
    </source>
</evidence>
<dbReference type="PANTHER" id="PTHR43515">
    <property type="entry name" value="THREONINE SYNTHASE-LIKE 1"/>
    <property type="match status" value="1"/>
</dbReference>
<dbReference type="SUPFAM" id="SSF53686">
    <property type="entry name" value="Tryptophan synthase beta subunit-like PLP-dependent enzymes"/>
    <property type="match status" value="1"/>
</dbReference>
<dbReference type="InterPro" id="IPR031322">
    <property type="entry name" value="Shikimate/glucono_kinase"/>
</dbReference>
<dbReference type="InterPro" id="IPR037158">
    <property type="entry name" value="Thr_synth_N_sf"/>
</dbReference>
<dbReference type="Gene3D" id="3.40.50.300">
    <property type="entry name" value="P-loop containing nucleotide triphosphate hydrolases"/>
    <property type="match status" value="1"/>
</dbReference>
<dbReference type="GO" id="GO:0005737">
    <property type="term" value="C:cytoplasm"/>
    <property type="evidence" value="ECO:0007669"/>
    <property type="project" value="TreeGrafter"/>
</dbReference>
<dbReference type="EMBL" id="BMAT01012709">
    <property type="protein sequence ID" value="GFR97691.1"/>
    <property type="molecule type" value="Genomic_DNA"/>
</dbReference>
<dbReference type="Proteomes" id="UP000762676">
    <property type="component" value="Unassembled WGS sequence"/>
</dbReference>
<name>A0AAV4HIL8_9GAST</name>
<proteinExistence type="inferred from homology"/>
<gene>
    <name evidence="2" type="ORF">ElyMa_006330600</name>
</gene>
<dbReference type="InterPro" id="IPR029144">
    <property type="entry name" value="Thr_synth_N"/>
</dbReference>
<keyword evidence="3" id="KW-1185">Reference proteome</keyword>
<dbReference type="SUPFAM" id="SSF52540">
    <property type="entry name" value="P-loop containing nucleoside triphosphate hydrolases"/>
    <property type="match status" value="1"/>
</dbReference>
<dbReference type="PANTHER" id="PTHR43515:SF1">
    <property type="entry name" value="THREONINE SYNTHASE-LIKE 1"/>
    <property type="match status" value="1"/>
</dbReference>
<feature type="domain" description="Threonine synthase N-terminal" evidence="1">
    <location>
        <begin position="260"/>
        <end position="341"/>
    </location>
</feature>